<feature type="domain" description="Guanylate cyclase" evidence="2">
    <location>
        <begin position="269"/>
        <end position="301"/>
    </location>
</feature>
<organism evidence="3 4">
    <name type="scientific">Fulvivirga sedimenti</name>
    <dbReference type="NCBI Taxonomy" id="2879465"/>
    <lineage>
        <taxon>Bacteria</taxon>
        <taxon>Pseudomonadati</taxon>
        <taxon>Bacteroidota</taxon>
        <taxon>Cytophagia</taxon>
        <taxon>Cytophagales</taxon>
        <taxon>Fulvivirgaceae</taxon>
        <taxon>Fulvivirga</taxon>
    </lineage>
</organism>
<feature type="transmembrane region" description="Helical" evidence="1">
    <location>
        <begin position="12"/>
        <end position="30"/>
    </location>
</feature>
<dbReference type="Proteomes" id="UP001139409">
    <property type="component" value="Unassembled WGS sequence"/>
</dbReference>
<dbReference type="CDD" id="cd07302">
    <property type="entry name" value="CHD"/>
    <property type="match status" value="1"/>
</dbReference>
<evidence type="ECO:0000313" key="4">
    <source>
        <dbReference type="Proteomes" id="UP001139409"/>
    </source>
</evidence>
<gene>
    <name evidence="3" type="ORF">LDX50_04320</name>
</gene>
<dbReference type="GO" id="GO:0035556">
    <property type="term" value="P:intracellular signal transduction"/>
    <property type="evidence" value="ECO:0007669"/>
    <property type="project" value="InterPro"/>
</dbReference>
<dbReference type="InterPro" id="IPR001054">
    <property type="entry name" value="A/G_cyclase"/>
</dbReference>
<dbReference type="Gene3D" id="3.30.70.1230">
    <property type="entry name" value="Nucleotide cyclase"/>
    <property type="match status" value="1"/>
</dbReference>
<dbReference type="GO" id="GO:0009190">
    <property type="term" value="P:cyclic nucleotide biosynthetic process"/>
    <property type="evidence" value="ECO:0007669"/>
    <property type="project" value="InterPro"/>
</dbReference>
<evidence type="ECO:0000259" key="2">
    <source>
        <dbReference type="PROSITE" id="PS50125"/>
    </source>
</evidence>
<dbReference type="Pfam" id="PF00211">
    <property type="entry name" value="Guanylate_cyc"/>
    <property type="match status" value="1"/>
</dbReference>
<evidence type="ECO:0000313" key="3">
    <source>
        <dbReference type="EMBL" id="MCA6074078.1"/>
    </source>
</evidence>
<protein>
    <submittedName>
        <fullName evidence="3">Adenylate/guanylate cyclase domain-containing protein</fullName>
    </submittedName>
</protein>
<dbReference type="GO" id="GO:0004016">
    <property type="term" value="F:adenylate cyclase activity"/>
    <property type="evidence" value="ECO:0007669"/>
    <property type="project" value="UniProtKB-ARBA"/>
</dbReference>
<sequence length="357" mass="41156">MSTRVFLNKKNNQTYVLIGAGIIAGLAYTVFSDGLSKPMPVINSIIIGILLGTLVSFIESNVFTAKLRRNYSFLPLLGIRVAIYSAVILVVLILVFSVSRVFWFNLSYLDVLRSAEFQEYIFEKDFIVVVFYSIGMIGLVVFTYQITRKLGQGYLENIITGKYYDPQREERVFCFVRIHEVERIAKELGAENHYSFINDLIYDITNTILFYDGIIYHYVDGEMVIFWAPKKAYNRASCIRCYFALTDQLFSRREYYLETYNHFPYLLAGMHLGTVIHGEIGHGRTEISFYGDVLNTTSRILNMSTIEAPLLISQAVLDKIELPQIYECIEKEDNLLEGKSNPVRLYSIREKVLKNRP</sequence>
<dbReference type="RefSeq" id="WP_225697183.1">
    <property type="nucleotide sequence ID" value="NZ_JAIXNE010000001.1"/>
</dbReference>
<name>A0A9X1HNI7_9BACT</name>
<reference evidence="3" key="1">
    <citation type="submission" date="2021-09" db="EMBL/GenBank/DDBJ databases">
        <title>Fulvivirga sp. isolated from coastal sediment.</title>
        <authorList>
            <person name="Yu H."/>
        </authorList>
    </citation>
    <scope>NUCLEOTIDE SEQUENCE</scope>
    <source>
        <strain evidence="3">1062</strain>
    </source>
</reference>
<dbReference type="EMBL" id="JAIXNE010000001">
    <property type="protein sequence ID" value="MCA6074078.1"/>
    <property type="molecule type" value="Genomic_DNA"/>
</dbReference>
<accession>A0A9X1HNI7</accession>
<keyword evidence="1" id="KW-1133">Transmembrane helix</keyword>
<dbReference type="PROSITE" id="PS50125">
    <property type="entry name" value="GUANYLATE_CYCLASE_2"/>
    <property type="match status" value="1"/>
</dbReference>
<dbReference type="InterPro" id="IPR029787">
    <property type="entry name" value="Nucleotide_cyclase"/>
</dbReference>
<keyword evidence="1" id="KW-0812">Transmembrane</keyword>
<comment type="caution">
    <text evidence="3">The sequence shown here is derived from an EMBL/GenBank/DDBJ whole genome shotgun (WGS) entry which is preliminary data.</text>
</comment>
<evidence type="ECO:0000256" key="1">
    <source>
        <dbReference type="SAM" id="Phobius"/>
    </source>
</evidence>
<dbReference type="AlphaFoldDB" id="A0A9X1HNI7"/>
<feature type="transmembrane region" description="Helical" evidence="1">
    <location>
        <begin position="126"/>
        <end position="144"/>
    </location>
</feature>
<keyword evidence="4" id="KW-1185">Reference proteome</keyword>
<feature type="transmembrane region" description="Helical" evidence="1">
    <location>
        <begin position="42"/>
        <end position="60"/>
    </location>
</feature>
<keyword evidence="1" id="KW-0472">Membrane</keyword>
<proteinExistence type="predicted"/>
<dbReference type="SUPFAM" id="SSF55073">
    <property type="entry name" value="Nucleotide cyclase"/>
    <property type="match status" value="1"/>
</dbReference>
<feature type="transmembrane region" description="Helical" evidence="1">
    <location>
        <begin position="81"/>
        <end position="106"/>
    </location>
</feature>